<evidence type="ECO:0000313" key="1">
    <source>
        <dbReference type="EMBL" id="MFC4701693.1"/>
    </source>
</evidence>
<dbReference type="EMBL" id="JBHSGU010000019">
    <property type="protein sequence ID" value="MFC4701693.1"/>
    <property type="molecule type" value="Genomic_DNA"/>
</dbReference>
<gene>
    <name evidence="1" type="ORF">ACFO4O_16170</name>
</gene>
<accession>A0ABV9M215</accession>
<evidence type="ECO:0000313" key="2">
    <source>
        <dbReference type="Proteomes" id="UP001595897"/>
    </source>
</evidence>
<sequence>MIKNSVAGIIYLPLHRLLYAWVFVGLLLMQSAAISGSTASGETAVAGAYDEQSSTRNMLIEMMPSMALKGHWITEGDGEPNTMLNPQSSGLTASEKGWWTVSDASAHSSQIQRLHLIDKTTKHVTQKLGPFVLAPRVENSCFADYLAGEPDYEALVAHPFKYDAWILVTEDASRTGALSKACQQRFAQTGSTNYPSLIVEVMLRDGQMIVSGVRAVQFSQDDDVGNFPNDGIEGLSIDRENRLYLGLEKDAKGQPRIFYVDLTPDTFSSPRDFLKARDAKLNLPTFAEGNHPINGMDIYYPNDSAKGILIAAARNDNELWLIDLAGKQATRILPLVFYAPSDAGSCAEYHQMNNASIEGVAVDGNTLILINDPWKENYLKNVQCEADREKYERMSPLIFSLPITW</sequence>
<name>A0ABV9M215_9ALTE</name>
<organism evidence="1 2">
    <name type="scientific">Glaciecola siphonariae</name>
    <dbReference type="NCBI Taxonomy" id="521012"/>
    <lineage>
        <taxon>Bacteria</taxon>
        <taxon>Pseudomonadati</taxon>
        <taxon>Pseudomonadota</taxon>
        <taxon>Gammaproteobacteria</taxon>
        <taxon>Alteromonadales</taxon>
        <taxon>Alteromonadaceae</taxon>
        <taxon>Glaciecola</taxon>
    </lineage>
</organism>
<keyword evidence="2" id="KW-1185">Reference proteome</keyword>
<reference evidence="2" key="1">
    <citation type="journal article" date="2019" name="Int. J. Syst. Evol. Microbiol.">
        <title>The Global Catalogue of Microorganisms (GCM) 10K type strain sequencing project: providing services to taxonomists for standard genome sequencing and annotation.</title>
        <authorList>
            <consortium name="The Broad Institute Genomics Platform"/>
            <consortium name="The Broad Institute Genome Sequencing Center for Infectious Disease"/>
            <person name="Wu L."/>
            <person name="Ma J."/>
        </authorList>
    </citation>
    <scope>NUCLEOTIDE SEQUENCE [LARGE SCALE GENOMIC DNA]</scope>
    <source>
        <strain evidence="2">KACC 12507</strain>
    </source>
</reference>
<dbReference type="RefSeq" id="WP_382410407.1">
    <property type="nucleotide sequence ID" value="NZ_JBHSGU010000019.1"/>
</dbReference>
<protein>
    <recommendedName>
        <fullName evidence="3">Phytase-like domain-containing protein</fullName>
    </recommendedName>
</protein>
<comment type="caution">
    <text evidence="1">The sequence shown here is derived from an EMBL/GenBank/DDBJ whole genome shotgun (WGS) entry which is preliminary data.</text>
</comment>
<proteinExistence type="predicted"/>
<dbReference type="SUPFAM" id="SSF50956">
    <property type="entry name" value="Thermostable phytase (3-phytase)"/>
    <property type="match status" value="1"/>
</dbReference>
<dbReference type="Proteomes" id="UP001595897">
    <property type="component" value="Unassembled WGS sequence"/>
</dbReference>
<evidence type="ECO:0008006" key="3">
    <source>
        <dbReference type="Google" id="ProtNLM"/>
    </source>
</evidence>